<feature type="region of interest" description="Disordered" evidence="1">
    <location>
        <begin position="63"/>
        <end position="108"/>
    </location>
</feature>
<evidence type="ECO:0000313" key="4">
    <source>
        <dbReference type="Proteomes" id="UP000280819"/>
    </source>
</evidence>
<evidence type="ECO:0000256" key="1">
    <source>
        <dbReference type="SAM" id="MobiDB-lite"/>
    </source>
</evidence>
<gene>
    <name evidence="3" type="ORF">EII34_05470</name>
</gene>
<reference evidence="3 4" key="1">
    <citation type="submission" date="2018-11" db="EMBL/GenBank/DDBJ databases">
        <title>Genomes From Bacteria Associated with the Canine Oral Cavity: a Test Case for Automated Genome-Based Taxonomic Assignment.</title>
        <authorList>
            <person name="Coil D.A."/>
            <person name="Jospin G."/>
            <person name="Darling A.E."/>
            <person name="Wallis C."/>
            <person name="Davis I.J."/>
            <person name="Harris S."/>
            <person name="Eisen J.A."/>
            <person name="Holcombe L.J."/>
            <person name="O'Flynn C."/>
        </authorList>
    </citation>
    <scope>NUCLEOTIDE SEQUENCE [LARGE SCALE GENOMIC DNA]</scope>
    <source>
        <strain evidence="3 4">OH887_COT-365</strain>
    </source>
</reference>
<feature type="compositionally biased region" description="Polar residues" evidence="1">
    <location>
        <begin position="87"/>
        <end position="101"/>
    </location>
</feature>
<accession>A0A3P1T904</accession>
<sequence>MAGSAVNVSGVLLLPGGRRRGRPCWPIGQDMHTLAPYEWRTNVNRLVAPAAALLTALSLAACSGSTESPSTMTPSTAPSSMEEGTAGESTGAQRTEVTTTPAPDMEGDPAPVFIGMLEVAGVERGTATDDQLTVAGHQVCAAFDEGQSLGQVVEARTETELAGMDEKSYKGLALAASEVLCSKHQERIAKEFQES</sequence>
<dbReference type="Proteomes" id="UP000280819">
    <property type="component" value="Unassembled WGS sequence"/>
</dbReference>
<comment type="caution">
    <text evidence="3">The sequence shown here is derived from an EMBL/GenBank/DDBJ whole genome shotgun (WGS) entry which is preliminary data.</text>
</comment>
<name>A0A3P1T904_9ACTN</name>
<feature type="domain" description="DUF732" evidence="2">
    <location>
        <begin position="110"/>
        <end position="181"/>
    </location>
</feature>
<protein>
    <submittedName>
        <fullName evidence="3">DUF732 domain-containing protein</fullName>
    </submittedName>
</protein>
<dbReference type="Pfam" id="PF05305">
    <property type="entry name" value="DUF732"/>
    <property type="match status" value="1"/>
</dbReference>
<dbReference type="AlphaFoldDB" id="A0A3P1T904"/>
<organism evidence="3 4">
    <name type="scientific">Arachnia propionica</name>
    <dbReference type="NCBI Taxonomy" id="1750"/>
    <lineage>
        <taxon>Bacteria</taxon>
        <taxon>Bacillati</taxon>
        <taxon>Actinomycetota</taxon>
        <taxon>Actinomycetes</taxon>
        <taxon>Propionibacteriales</taxon>
        <taxon>Propionibacteriaceae</taxon>
        <taxon>Arachnia</taxon>
    </lineage>
</organism>
<evidence type="ECO:0000259" key="2">
    <source>
        <dbReference type="Pfam" id="PF05305"/>
    </source>
</evidence>
<feature type="compositionally biased region" description="Low complexity" evidence="1">
    <location>
        <begin position="63"/>
        <end position="80"/>
    </location>
</feature>
<evidence type="ECO:0000313" key="3">
    <source>
        <dbReference type="EMBL" id="RRD05665.1"/>
    </source>
</evidence>
<dbReference type="EMBL" id="RQZG01000005">
    <property type="protein sequence ID" value="RRD05665.1"/>
    <property type="molecule type" value="Genomic_DNA"/>
</dbReference>
<dbReference type="OrthoDB" id="4736587at2"/>
<proteinExistence type="predicted"/>
<dbReference type="InterPro" id="IPR007969">
    <property type="entry name" value="DUF732"/>
</dbReference>